<protein>
    <submittedName>
        <fullName evidence="1">Uncharacterized protein</fullName>
    </submittedName>
</protein>
<proteinExistence type="predicted"/>
<name>A0ACC1JWL0_9FUNG</name>
<accession>A0ACC1JWL0</accession>
<organism evidence="1 2">
    <name type="scientific">Coemansia nantahalensis</name>
    <dbReference type="NCBI Taxonomy" id="2789366"/>
    <lineage>
        <taxon>Eukaryota</taxon>
        <taxon>Fungi</taxon>
        <taxon>Fungi incertae sedis</taxon>
        <taxon>Zoopagomycota</taxon>
        <taxon>Kickxellomycotina</taxon>
        <taxon>Kickxellomycetes</taxon>
        <taxon>Kickxellales</taxon>
        <taxon>Kickxellaceae</taxon>
        <taxon>Coemansia</taxon>
    </lineage>
</organism>
<reference evidence="1" key="1">
    <citation type="submission" date="2022-07" db="EMBL/GenBank/DDBJ databases">
        <title>Phylogenomic reconstructions and comparative analyses of Kickxellomycotina fungi.</title>
        <authorList>
            <person name="Reynolds N.K."/>
            <person name="Stajich J.E."/>
            <person name="Barry K."/>
            <person name="Grigoriev I.V."/>
            <person name="Crous P."/>
            <person name="Smith M.E."/>
        </authorList>
    </citation>
    <scope>NUCLEOTIDE SEQUENCE</scope>
    <source>
        <strain evidence="1">CBS 109366</strain>
    </source>
</reference>
<keyword evidence="2" id="KW-1185">Reference proteome</keyword>
<gene>
    <name evidence="1" type="ORF">IWQ57_003388</name>
</gene>
<evidence type="ECO:0000313" key="2">
    <source>
        <dbReference type="Proteomes" id="UP001140234"/>
    </source>
</evidence>
<comment type="caution">
    <text evidence="1">The sequence shown here is derived from an EMBL/GenBank/DDBJ whole genome shotgun (WGS) entry which is preliminary data.</text>
</comment>
<dbReference type="Proteomes" id="UP001140234">
    <property type="component" value="Unassembled WGS sequence"/>
</dbReference>
<evidence type="ECO:0000313" key="1">
    <source>
        <dbReference type="EMBL" id="KAJ2768781.1"/>
    </source>
</evidence>
<sequence length="193" mass="20577">MPPARAAGYSSRRRGAPRGQEDDRFQYDMKEPQLDAGFANIYQADASMVSVTETLATGFRLSNGHTMYGPLLIVNSQPFSLKIPPPTMGKDGVVSNPLFVLDPDALALLQAVAPKPELLIVGGGATICPLSPAARSYLTSIGLGIELASTKHATSTFDTLSEEGRNVALLAVPAGVDTQQQQQQQQQQQRADP</sequence>
<dbReference type="EMBL" id="JANBUJ010001089">
    <property type="protein sequence ID" value="KAJ2768781.1"/>
    <property type="molecule type" value="Genomic_DNA"/>
</dbReference>